<dbReference type="GO" id="GO:0009253">
    <property type="term" value="P:peptidoglycan catabolic process"/>
    <property type="evidence" value="ECO:0007669"/>
    <property type="project" value="InterPro"/>
</dbReference>
<dbReference type="PANTHER" id="PTHR30404">
    <property type="entry name" value="N-ACETYLMURAMOYL-L-ALANINE AMIDASE"/>
    <property type="match status" value="1"/>
</dbReference>
<comment type="caution">
    <text evidence="4">The sequence shown here is derived from an EMBL/GenBank/DDBJ whole genome shotgun (WGS) entry which is preliminary data.</text>
</comment>
<keyword evidence="2" id="KW-0732">Signal</keyword>
<proteinExistence type="predicted"/>
<dbReference type="AlphaFoldDB" id="A0A9D2AR19"/>
<keyword evidence="1" id="KW-0378">Hydrolase</keyword>
<evidence type="ECO:0000259" key="3">
    <source>
        <dbReference type="SMART" id="SM00646"/>
    </source>
</evidence>
<accession>A0A9D2AR19</accession>
<dbReference type="EMBL" id="DXFD01000057">
    <property type="protein sequence ID" value="HIX46780.1"/>
    <property type="molecule type" value="Genomic_DNA"/>
</dbReference>
<organism evidence="4 5">
    <name type="scientific">Candidatus Borkfalkia faecigallinarum</name>
    <dbReference type="NCBI Taxonomy" id="2838509"/>
    <lineage>
        <taxon>Bacteria</taxon>
        <taxon>Bacillati</taxon>
        <taxon>Bacillota</taxon>
        <taxon>Clostridia</taxon>
        <taxon>Christensenellales</taxon>
        <taxon>Christensenellaceae</taxon>
        <taxon>Candidatus Borkfalkia</taxon>
    </lineage>
</organism>
<feature type="chain" id="PRO_5038607036" evidence="2">
    <location>
        <begin position="34"/>
        <end position="226"/>
    </location>
</feature>
<evidence type="ECO:0000313" key="4">
    <source>
        <dbReference type="EMBL" id="HIX46780.1"/>
    </source>
</evidence>
<dbReference type="InterPro" id="IPR050695">
    <property type="entry name" value="N-acetylmuramoyl_amidase_3"/>
</dbReference>
<gene>
    <name evidence="4" type="ORF">H9737_03710</name>
</gene>
<dbReference type="CDD" id="cd02696">
    <property type="entry name" value="MurNAc-LAA"/>
    <property type="match status" value="1"/>
</dbReference>
<evidence type="ECO:0000256" key="2">
    <source>
        <dbReference type="SAM" id="SignalP"/>
    </source>
</evidence>
<dbReference type="Proteomes" id="UP000824249">
    <property type="component" value="Unassembled WGS sequence"/>
</dbReference>
<reference evidence="4" key="2">
    <citation type="submission" date="2021-04" db="EMBL/GenBank/DDBJ databases">
        <authorList>
            <person name="Gilroy R."/>
        </authorList>
    </citation>
    <scope>NUCLEOTIDE SEQUENCE</scope>
    <source>
        <strain evidence="4">26628</strain>
    </source>
</reference>
<dbReference type="PANTHER" id="PTHR30404:SF0">
    <property type="entry name" value="N-ACETYLMURAMOYL-L-ALANINE AMIDASE AMIC"/>
    <property type="match status" value="1"/>
</dbReference>
<dbReference type="GO" id="GO:0030288">
    <property type="term" value="C:outer membrane-bounded periplasmic space"/>
    <property type="evidence" value="ECO:0007669"/>
    <property type="project" value="TreeGrafter"/>
</dbReference>
<dbReference type="Pfam" id="PF01520">
    <property type="entry name" value="Amidase_3"/>
    <property type="match status" value="1"/>
</dbReference>
<reference evidence="4" key="1">
    <citation type="journal article" date="2021" name="PeerJ">
        <title>Extensive microbial diversity within the chicken gut microbiome revealed by metagenomics and culture.</title>
        <authorList>
            <person name="Gilroy R."/>
            <person name="Ravi A."/>
            <person name="Getino M."/>
            <person name="Pursley I."/>
            <person name="Horton D.L."/>
            <person name="Alikhan N.F."/>
            <person name="Baker D."/>
            <person name="Gharbi K."/>
            <person name="Hall N."/>
            <person name="Watson M."/>
            <person name="Adriaenssens E.M."/>
            <person name="Foster-Nyarko E."/>
            <person name="Jarju S."/>
            <person name="Secka A."/>
            <person name="Antonio M."/>
            <person name="Oren A."/>
            <person name="Chaudhuri R.R."/>
            <person name="La Ragione R."/>
            <person name="Hildebrand F."/>
            <person name="Pallen M.J."/>
        </authorList>
    </citation>
    <scope>NUCLEOTIDE SEQUENCE</scope>
    <source>
        <strain evidence="4">26628</strain>
    </source>
</reference>
<dbReference type="InterPro" id="IPR002508">
    <property type="entry name" value="MurNAc-LAA_cat"/>
</dbReference>
<dbReference type="SMART" id="SM00646">
    <property type="entry name" value="Ami_3"/>
    <property type="match status" value="1"/>
</dbReference>
<evidence type="ECO:0000313" key="5">
    <source>
        <dbReference type="Proteomes" id="UP000824249"/>
    </source>
</evidence>
<name>A0A9D2AR19_9FIRM</name>
<sequence length="226" mass="24101">MLVRKKSLAALAAAAAFCLALCFGLSAVSAVKASPAFRPVVVLDAGHGGIDPGVIGTDTGVRESDINLSIVRILEELFADAGFRVVLTRTNGGGLYGLPVGGHKKRDMQARRARIEQAKPDIVLSVHQNTFPADRSRRGGQVFYRAGEAGAASLASSIQRELNGLWGGGYAPLAGDYYLLNCTPYTSVIVECGFLSNREEEALLCTDEYRRTLALAVFRGALAYFC</sequence>
<feature type="signal peptide" evidence="2">
    <location>
        <begin position="1"/>
        <end position="33"/>
    </location>
</feature>
<dbReference type="SUPFAM" id="SSF53187">
    <property type="entry name" value="Zn-dependent exopeptidases"/>
    <property type="match status" value="1"/>
</dbReference>
<feature type="domain" description="MurNAc-LAA" evidence="3">
    <location>
        <begin position="112"/>
        <end position="222"/>
    </location>
</feature>
<evidence type="ECO:0000256" key="1">
    <source>
        <dbReference type="ARBA" id="ARBA00022801"/>
    </source>
</evidence>
<dbReference type="GO" id="GO:0008745">
    <property type="term" value="F:N-acetylmuramoyl-L-alanine amidase activity"/>
    <property type="evidence" value="ECO:0007669"/>
    <property type="project" value="InterPro"/>
</dbReference>
<dbReference type="Gene3D" id="3.40.630.40">
    <property type="entry name" value="Zn-dependent exopeptidases"/>
    <property type="match status" value="1"/>
</dbReference>
<protein>
    <submittedName>
        <fullName evidence="4">N-acetylmuramoyl-L-alanine amidase</fullName>
    </submittedName>
</protein>